<sequence length="273" mass="31002">MKVAAVHWTSDVYKKITDERSLFTAMEKELNKAQQQKVQLIVFPGFLGCLYAQITMEKFSEYLDMVYKFSKEFKVAICPGSYWEKTNNECYHSTSIIKNGKLIVNQRQIYLAKWEQRIGLSRGIKLNTCQLGKFNIGIMISTDNFYPQVGRALAKMGCDLVLSPIGLVGNYNEALQISGVHQKVQQNLFFAIECGFNGNVKGNSFWSSSSIHAPLLMTAEERGYLCKSNSTPQLLTAELVHKDRLKAISNFNVLNHLNTEFYCKMKMFNGGIK</sequence>
<dbReference type="GO" id="GO:0016811">
    <property type="term" value="F:hydrolase activity, acting on carbon-nitrogen (but not peptide) bonds, in linear amides"/>
    <property type="evidence" value="ECO:0007669"/>
    <property type="project" value="TreeGrafter"/>
</dbReference>
<feature type="domain" description="CN hydrolase" evidence="2">
    <location>
        <begin position="2"/>
        <end position="217"/>
    </location>
</feature>
<dbReference type="InterPro" id="IPR003010">
    <property type="entry name" value="C-N_Hydrolase"/>
</dbReference>
<dbReference type="Pfam" id="PF00795">
    <property type="entry name" value="CN_hydrolase"/>
    <property type="match status" value="1"/>
</dbReference>
<proteinExistence type="predicted"/>
<gene>
    <name evidence="3" type="ORF">PRVXT_001180</name>
</gene>
<dbReference type="InterPro" id="IPR036526">
    <property type="entry name" value="C-N_Hydrolase_sf"/>
</dbReference>
<name>A0AAU7VPY9_9FIRM</name>
<dbReference type="SUPFAM" id="SSF56317">
    <property type="entry name" value="Carbon-nitrogen hydrolase"/>
    <property type="match status" value="1"/>
</dbReference>
<protein>
    <submittedName>
        <fullName evidence="3">Carbon-nitrogen hydrolase family protein</fullName>
    </submittedName>
</protein>
<reference evidence="3" key="2">
    <citation type="submission" date="2024-06" db="EMBL/GenBank/DDBJ databases">
        <authorList>
            <person name="Petrova K.O."/>
            <person name="Toshchakov S.V."/>
            <person name="Boltjanskaja Y.V."/>
            <person name="Kevbrin V."/>
        </authorList>
    </citation>
    <scope>NUCLEOTIDE SEQUENCE</scope>
    <source>
        <strain evidence="3">Z-910T</strain>
    </source>
</reference>
<dbReference type="PANTHER" id="PTHR43674:SF13">
    <property type="entry name" value="CN HYDROLASE DOMAIN-CONTAINING PROTEIN"/>
    <property type="match status" value="1"/>
</dbReference>
<dbReference type="CDD" id="cd07197">
    <property type="entry name" value="nitrilase"/>
    <property type="match status" value="1"/>
</dbReference>
<dbReference type="InterPro" id="IPR050345">
    <property type="entry name" value="Aliph_Amidase/BUP"/>
</dbReference>
<dbReference type="RefSeq" id="WP_350344747.1">
    <property type="nucleotide sequence ID" value="NZ_CP158367.1"/>
</dbReference>
<keyword evidence="1 3" id="KW-0378">Hydrolase</keyword>
<evidence type="ECO:0000259" key="2">
    <source>
        <dbReference type="Pfam" id="PF00795"/>
    </source>
</evidence>
<dbReference type="AlphaFoldDB" id="A0AAU7VPY9"/>
<reference evidence="3" key="1">
    <citation type="journal article" date="2013" name="Extremophiles">
        <title>Proteinivorax tanatarense gen. nov., sp. nov., an anaerobic, haloalkaliphilic, proteolytic bacterium isolated from a decaying algal bloom, and proposal of Proteinivoraceae fam. nov.</title>
        <authorList>
            <person name="Kevbrin V."/>
            <person name="Boltyanskaya Y."/>
            <person name="Zhilina T."/>
            <person name="Kolganova T."/>
            <person name="Lavrentjeva E."/>
            <person name="Kuznetsov B."/>
        </authorList>
    </citation>
    <scope>NUCLEOTIDE SEQUENCE</scope>
    <source>
        <strain evidence="3">Z-910T</strain>
    </source>
</reference>
<evidence type="ECO:0000256" key="1">
    <source>
        <dbReference type="ARBA" id="ARBA00022801"/>
    </source>
</evidence>
<dbReference type="EMBL" id="CP158367">
    <property type="protein sequence ID" value="XBX76012.1"/>
    <property type="molecule type" value="Genomic_DNA"/>
</dbReference>
<dbReference type="PANTHER" id="PTHR43674">
    <property type="entry name" value="NITRILASE C965.09-RELATED"/>
    <property type="match status" value="1"/>
</dbReference>
<organism evidence="3">
    <name type="scientific">Proteinivorax tanatarense</name>
    <dbReference type="NCBI Taxonomy" id="1260629"/>
    <lineage>
        <taxon>Bacteria</taxon>
        <taxon>Bacillati</taxon>
        <taxon>Bacillota</taxon>
        <taxon>Clostridia</taxon>
        <taxon>Eubacteriales</taxon>
        <taxon>Proteinivoracaceae</taxon>
        <taxon>Proteinivorax</taxon>
    </lineage>
</organism>
<evidence type="ECO:0000313" key="3">
    <source>
        <dbReference type="EMBL" id="XBX76012.1"/>
    </source>
</evidence>
<accession>A0AAU7VPY9</accession>
<dbReference type="Gene3D" id="3.60.110.10">
    <property type="entry name" value="Carbon-nitrogen hydrolase"/>
    <property type="match status" value="1"/>
</dbReference>